<evidence type="ECO:0008006" key="4">
    <source>
        <dbReference type="Google" id="ProtNLM"/>
    </source>
</evidence>
<protein>
    <recommendedName>
        <fullName evidence="4">Reverse transcriptase domain-containing protein</fullName>
    </recommendedName>
</protein>
<dbReference type="InParanoid" id="A0A409XPI0"/>
<gene>
    <name evidence="2" type="ORF">CVT25_014020</name>
</gene>
<accession>A0A409XPI0</accession>
<evidence type="ECO:0000256" key="1">
    <source>
        <dbReference type="SAM" id="MobiDB-lite"/>
    </source>
</evidence>
<feature type="region of interest" description="Disordered" evidence="1">
    <location>
        <begin position="1"/>
        <end position="43"/>
    </location>
</feature>
<name>A0A409XPI0_PSICY</name>
<dbReference type="OrthoDB" id="198652at2759"/>
<dbReference type="STRING" id="93625.A0A409XPI0"/>
<feature type="compositionally biased region" description="Basic and acidic residues" evidence="1">
    <location>
        <begin position="13"/>
        <end position="42"/>
    </location>
</feature>
<feature type="region of interest" description="Disordered" evidence="1">
    <location>
        <begin position="424"/>
        <end position="447"/>
    </location>
</feature>
<keyword evidence="3" id="KW-1185">Reference proteome</keyword>
<organism evidence="2 3">
    <name type="scientific">Psilocybe cyanescens</name>
    <dbReference type="NCBI Taxonomy" id="93625"/>
    <lineage>
        <taxon>Eukaryota</taxon>
        <taxon>Fungi</taxon>
        <taxon>Dikarya</taxon>
        <taxon>Basidiomycota</taxon>
        <taxon>Agaricomycotina</taxon>
        <taxon>Agaricomycetes</taxon>
        <taxon>Agaricomycetidae</taxon>
        <taxon>Agaricales</taxon>
        <taxon>Agaricineae</taxon>
        <taxon>Strophariaceae</taxon>
        <taxon>Psilocybe</taxon>
    </lineage>
</organism>
<dbReference type="EMBL" id="NHYD01000994">
    <property type="protein sequence ID" value="PPQ92713.1"/>
    <property type="molecule type" value="Genomic_DNA"/>
</dbReference>
<evidence type="ECO:0000313" key="3">
    <source>
        <dbReference type="Proteomes" id="UP000283269"/>
    </source>
</evidence>
<sequence>MEEHEAQVQQVSKEIEREGTRSIDDVRGTRHRATPETHKESEFAESTVLAIESAIEDFRCGTLSKQRAIFRIVTALGIRSEEEDEPKLRALGEYTAVLNGFQTESDRAIGRGERESNAMLVTAHAASKRRRGSTQPEGTISGGRPEQDESVNEFLTRISKSNDNGSDDSDGSGGSDEDKTDGYEGRDGYQGQSNKKQRIFESDMPWFTSEAKTRSQRTKHSCNTTQNILDLLQKDSATVKRWIRGAISAPAKFLSSEWDTLIKGDAVDLDTVFKWDTLIKGDAVDLDTVFSALHFLNYPEENVGRIGPTEIHFGRPKPAKRIESSGQWTAAWNLTVKATSFLFPHRYDKLRSYGEYMERLFLIKSVSIHPRLFKYDDATNSMITMKPSWRRMEWDQKDRVGGPEMLQDAQDVQVGDPKSVTVSMQLGGASSGRNAHSSTSASHANNVDMENWTAKSLRESEIVGKRPKYLRHNVFRDDGRVSRSTAEWTLSALPLPQPPPTEINNPIVNKTIRENPDLFEVRTPINVDQFECLLERHPNRPFVVSVVESLRNGFWPWADTHIGEYPDIWDGSLPSPNDDAKRKFLRNQRDVEIRMGRFSKAFGLDLLPGMYSSPTYQIPKAGTSEFRLVTDHSAGPFSLNSMIPRKYIAGYPLDNMTHLGEMLRDIKRKYPNEDIVLWKLDISEAYRNLPVHKVWQVKQINTIDGMRHVDRRTCFGGKGSGSDFIAVNGCVTWGAKYKRNIEWITTYCDDSFGPERASKMLFYAPYNKYMPRNQVKLLQLWDEIGLPHKEKKQISGTVIDIIGFEVDANLMTITLPPQSKRELCNYLKLVARNPKDLKCAVKFNLREFQQLAGWFNWGLNVFPLLHPALCNIYAKMPHANPDKPYTKLYVNNLIRADLTWAIDHMEVLSGIHVIDSSDWELEDADVHAICDASLTGMGFWFPEYDTGYACQILENLLGKIIFYYEALCVLCALLKSDIIVPGAIRVVLYTDSFNTVQIFNSMAALPEFNEILKMAVNHILRNADRNISPTQVDLRVVHIPGKKNIVADALSRGLFHVAIDEVPSLRIHDFTPPEMLKPLGGRGL</sequence>
<dbReference type="Proteomes" id="UP000283269">
    <property type="component" value="Unassembled WGS sequence"/>
</dbReference>
<dbReference type="InterPro" id="IPR043502">
    <property type="entry name" value="DNA/RNA_pol_sf"/>
</dbReference>
<reference evidence="2 3" key="1">
    <citation type="journal article" date="2018" name="Evol. Lett.">
        <title>Horizontal gene cluster transfer increased hallucinogenic mushroom diversity.</title>
        <authorList>
            <person name="Reynolds H.T."/>
            <person name="Vijayakumar V."/>
            <person name="Gluck-Thaler E."/>
            <person name="Korotkin H.B."/>
            <person name="Matheny P.B."/>
            <person name="Slot J.C."/>
        </authorList>
    </citation>
    <scope>NUCLEOTIDE SEQUENCE [LARGE SCALE GENOMIC DNA]</scope>
    <source>
        <strain evidence="2 3">2631</strain>
    </source>
</reference>
<feature type="compositionally biased region" description="Basic and acidic residues" evidence="1">
    <location>
        <begin position="176"/>
        <end position="187"/>
    </location>
</feature>
<evidence type="ECO:0000313" key="2">
    <source>
        <dbReference type="EMBL" id="PPQ92713.1"/>
    </source>
</evidence>
<dbReference type="PANTHER" id="PTHR33050:SF7">
    <property type="entry name" value="RIBONUCLEASE H"/>
    <property type="match status" value="1"/>
</dbReference>
<comment type="caution">
    <text evidence="2">The sequence shown here is derived from an EMBL/GenBank/DDBJ whole genome shotgun (WGS) entry which is preliminary data.</text>
</comment>
<dbReference type="PANTHER" id="PTHR33050">
    <property type="entry name" value="REVERSE TRANSCRIPTASE DOMAIN-CONTAINING PROTEIN"/>
    <property type="match status" value="1"/>
</dbReference>
<dbReference type="AlphaFoldDB" id="A0A409XPI0"/>
<feature type="compositionally biased region" description="Low complexity" evidence="1">
    <location>
        <begin position="434"/>
        <end position="446"/>
    </location>
</feature>
<dbReference type="InterPro" id="IPR052055">
    <property type="entry name" value="Hepadnavirus_pol/RT"/>
</dbReference>
<feature type="region of interest" description="Disordered" evidence="1">
    <location>
        <begin position="122"/>
        <end position="205"/>
    </location>
</feature>
<dbReference type="SUPFAM" id="SSF56672">
    <property type="entry name" value="DNA/RNA polymerases"/>
    <property type="match status" value="1"/>
</dbReference>
<proteinExistence type="predicted"/>